<name>A0A806KRN2_9BACT</name>
<protein>
    <submittedName>
        <fullName evidence="1">Uncharacterized protein</fullName>
    </submittedName>
</protein>
<sequence>MQEHQEHVACHALSPPDTLSVLSSAYHGYHATIREANGGIIGRQRVPPRRA</sequence>
<organism evidence="1">
    <name type="scientific">uncultured bacterium contig00146</name>
    <dbReference type="NCBI Taxonomy" id="1181586"/>
    <lineage>
        <taxon>Bacteria</taxon>
        <taxon>environmental samples</taxon>
    </lineage>
</organism>
<evidence type="ECO:0000313" key="1">
    <source>
        <dbReference type="EMBL" id="AGS53759.1"/>
    </source>
</evidence>
<dbReference type="EMBL" id="JQ844248">
    <property type="protein sequence ID" value="AGS53759.1"/>
    <property type="molecule type" value="Genomic_DNA"/>
</dbReference>
<reference evidence="1" key="1">
    <citation type="submission" date="2012-03" db="EMBL/GenBank/DDBJ databases">
        <title>Functional metagenomics reveals considerable lignocellulase gene clusters in the gut microbiome of a wood-feeding higher termite.</title>
        <authorList>
            <person name="Liu N."/>
        </authorList>
    </citation>
    <scope>NUCLEOTIDE SEQUENCE</scope>
</reference>
<accession>A0A806KRN2</accession>
<proteinExistence type="predicted"/>
<dbReference type="AlphaFoldDB" id="A0A806KRN2"/>